<feature type="non-terminal residue" evidence="2">
    <location>
        <position position="358"/>
    </location>
</feature>
<accession>A0A4U0UAF6</accession>
<protein>
    <recommendedName>
        <fullName evidence="4">WW domain-containing protein</fullName>
    </recommendedName>
</protein>
<proteinExistence type="predicted"/>
<evidence type="ECO:0000313" key="3">
    <source>
        <dbReference type="Proteomes" id="UP000308549"/>
    </source>
</evidence>
<evidence type="ECO:0000313" key="2">
    <source>
        <dbReference type="EMBL" id="TKA32127.1"/>
    </source>
</evidence>
<organism evidence="2 3">
    <name type="scientific">Salinomyces thailandicus</name>
    <dbReference type="NCBI Taxonomy" id="706561"/>
    <lineage>
        <taxon>Eukaryota</taxon>
        <taxon>Fungi</taxon>
        <taxon>Dikarya</taxon>
        <taxon>Ascomycota</taxon>
        <taxon>Pezizomycotina</taxon>
        <taxon>Dothideomycetes</taxon>
        <taxon>Dothideomycetidae</taxon>
        <taxon>Mycosphaerellales</taxon>
        <taxon>Teratosphaeriaceae</taxon>
        <taxon>Salinomyces</taxon>
    </lineage>
</organism>
<dbReference type="EMBL" id="NAJL01000006">
    <property type="protein sequence ID" value="TKA32127.1"/>
    <property type="molecule type" value="Genomic_DNA"/>
</dbReference>
<sequence length="358" mass="40481">MPKEGVPSEAPPPYEQAAGSSSKANQDGSGHLAVPGGASSHGGIPPAHRRSMEDEMRPLPEGWVRTFDPDSEHQFFVDTRQDPPRSTWCHPYDDDEYLRSLSTEQRERIEQESLGRGHPMSKEDIMAEHTEESEGEDNHHPQELPPRPADKGKKPLGRRVKDKLTGTTHEQREAERKKRAERERQAYERHRVLRQAMARAAQTGQPQLIGKDHDGKEVYVEPPAYQGGYGHGVGYGYNPYSRGGMYATPNARYLRPAAPYGRPYGPATAAMTTKFQQQQQNRRADRKASLQEREVHRYYQPWLDAHGSSLNVANHVESIAEHDLLREGYTPRESRDKSLMAYAQLAVFRLGVKRGMIS</sequence>
<feature type="compositionally biased region" description="Basic and acidic residues" evidence="1">
    <location>
        <begin position="67"/>
        <end position="83"/>
    </location>
</feature>
<evidence type="ECO:0008006" key="4">
    <source>
        <dbReference type="Google" id="ProtNLM"/>
    </source>
</evidence>
<feature type="compositionally biased region" description="Polar residues" evidence="1">
    <location>
        <begin position="18"/>
        <end position="28"/>
    </location>
</feature>
<name>A0A4U0UAF6_9PEZI</name>
<feature type="region of interest" description="Disordered" evidence="1">
    <location>
        <begin position="1"/>
        <end position="183"/>
    </location>
</feature>
<evidence type="ECO:0000256" key="1">
    <source>
        <dbReference type="SAM" id="MobiDB-lite"/>
    </source>
</evidence>
<dbReference type="AlphaFoldDB" id="A0A4U0UAF6"/>
<gene>
    <name evidence="2" type="ORF">B0A50_01375</name>
</gene>
<dbReference type="OrthoDB" id="2367685at2759"/>
<keyword evidence="3" id="KW-1185">Reference proteome</keyword>
<comment type="caution">
    <text evidence="2">The sequence shown here is derived from an EMBL/GenBank/DDBJ whole genome shotgun (WGS) entry which is preliminary data.</text>
</comment>
<dbReference type="Gene3D" id="2.20.70.10">
    <property type="match status" value="1"/>
</dbReference>
<feature type="compositionally biased region" description="Basic and acidic residues" evidence="1">
    <location>
        <begin position="104"/>
        <end position="153"/>
    </location>
</feature>
<dbReference type="Proteomes" id="UP000308549">
    <property type="component" value="Unassembled WGS sequence"/>
</dbReference>
<feature type="compositionally biased region" description="Basic and acidic residues" evidence="1">
    <location>
        <begin position="169"/>
        <end position="183"/>
    </location>
</feature>
<reference evidence="2 3" key="1">
    <citation type="submission" date="2017-03" db="EMBL/GenBank/DDBJ databases">
        <title>Genomes of endolithic fungi from Antarctica.</title>
        <authorList>
            <person name="Coleine C."/>
            <person name="Masonjones S."/>
            <person name="Stajich J.E."/>
        </authorList>
    </citation>
    <scope>NUCLEOTIDE SEQUENCE [LARGE SCALE GENOMIC DNA]</scope>
    <source>
        <strain evidence="2 3">CCFEE 6315</strain>
    </source>
</reference>